<evidence type="ECO:0000313" key="2">
    <source>
        <dbReference type="Proteomes" id="UP001652445"/>
    </source>
</evidence>
<comment type="caution">
    <text evidence="1">The sequence shown here is derived from an EMBL/GenBank/DDBJ whole genome shotgun (WGS) entry which is preliminary data.</text>
</comment>
<dbReference type="EMBL" id="JAOQIO010000025">
    <property type="protein sequence ID" value="MCU6792573.1"/>
    <property type="molecule type" value="Genomic_DNA"/>
</dbReference>
<gene>
    <name evidence="1" type="ORF">OB236_10605</name>
</gene>
<evidence type="ECO:0000313" key="1">
    <source>
        <dbReference type="EMBL" id="MCU6792573.1"/>
    </source>
</evidence>
<protein>
    <submittedName>
        <fullName evidence="1">Uncharacterized protein</fullName>
    </submittedName>
</protein>
<dbReference type="RefSeq" id="WP_262683956.1">
    <property type="nucleotide sequence ID" value="NZ_JAOQIO010000025.1"/>
</dbReference>
<accession>A0ABT2UD54</accession>
<name>A0ABT2UD54_9BACL</name>
<sequence>MNSPSYNPFNDETIHLTLKRTQSNIIDERDAFNDVIKHGDSVQGFWAPKKSNNFQNGIKIRKEYMELSRYLFSPHL</sequence>
<keyword evidence="2" id="KW-1185">Reference proteome</keyword>
<proteinExistence type="predicted"/>
<dbReference type="Proteomes" id="UP001652445">
    <property type="component" value="Unassembled WGS sequence"/>
</dbReference>
<organism evidence="1 2">
    <name type="scientific">Paenibacillus baimaensis</name>
    <dbReference type="NCBI Taxonomy" id="2982185"/>
    <lineage>
        <taxon>Bacteria</taxon>
        <taxon>Bacillati</taxon>
        <taxon>Bacillota</taxon>
        <taxon>Bacilli</taxon>
        <taxon>Bacillales</taxon>
        <taxon>Paenibacillaceae</taxon>
        <taxon>Paenibacillus</taxon>
    </lineage>
</organism>
<reference evidence="1 2" key="1">
    <citation type="submission" date="2022-09" db="EMBL/GenBank/DDBJ databases">
        <authorList>
            <person name="Han X.L."/>
            <person name="Wang Q."/>
            <person name="Lu T."/>
        </authorList>
    </citation>
    <scope>NUCLEOTIDE SEQUENCE [LARGE SCALE GENOMIC DNA]</scope>
    <source>
        <strain evidence="1 2">WQ 127069</strain>
    </source>
</reference>